<protein>
    <submittedName>
        <fullName evidence="2">Uncharacterized protein</fullName>
    </submittedName>
</protein>
<evidence type="ECO:0000313" key="2">
    <source>
        <dbReference type="EMBL" id="CAB9498804.1"/>
    </source>
</evidence>
<comment type="caution">
    <text evidence="2">The sequence shown here is derived from an EMBL/GenBank/DDBJ whole genome shotgun (WGS) entry which is preliminary data.</text>
</comment>
<dbReference type="AlphaFoldDB" id="A0A9N8D9X4"/>
<feature type="non-terminal residue" evidence="2">
    <location>
        <position position="1"/>
    </location>
</feature>
<dbReference type="EMBL" id="CAICTM010000045">
    <property type="protein sequence ID" value="CAB9498804.1"/>
    <property type="molecule type" value="Genomic_DNA"/>
</dbReference>
<feature type="region of interest" description="Disordered" evidence="1">
    <location>
        <begin position="1"/>
        <end position="22"/>
    </location>
</feature>
<evidence type="ECO:0000256" key="1">
    <source>
        <dbReference type="SAM" id="MobiDB-lite"/>
    </source>
</evidence>
<name>A0A9N8D9X4_9STRA</name>
<organism evidence="2 3">
    <name type="scientific">Seminavis robusta</name>
    <dbReference type="NCBI Taxonomy" id="568900"/>
    <lineage>
        <taxon>Eukaryota</taxon>
        <taxon>Sar</taxon>
        <taxon>Stramenopiles</taxon>
        <taxon>Ochrophyta</taxon>
        <taxon>Bacillariophyta</taxon>
        <taxon>Bacillariophyceae</taxon>
        <taxon>Bacillariophycidae</taxon>
        <taxon>Naviculales</taxon>
        <taxon>Naviculaceae</taxon>
        <taxon>Seminavis</taxon>
    </lineage>
</organism>
<gene>
    <name evidence="2" type="ORF">SEMRO_45_G027250.1</name>
</gene>
<dbReference type="Proteomes" id="UP001153069">
    <property type="component" value="Unassembled WGS sequence"/>
</dbReference>
<keyword evidence="3" id="KW-1185">Reference proteome</keyword>
<proteinExistence type="predicted"/>
<evidence type="ECO:0000313" key="3">
    <source>
        <dbReference type="Proteomes" id="UP001153069"/>
    </source>
</evidence>
<accession>A0A9N8D9X4</accession>
<reference evidence="2" key="1">
    <citation type="submission" date="2020-06" db="EMBL/GenBank/DDBJ databases">
        <authorList>
            <consortium name="Plant Systems Biology data submission"/>
        </authorList>
    </citation>
    <scope>NUCLEOTIDE SEQUENCE</scope>
    <source>
        <strain evidence="2">D6</strain>
    </source>
</reference>
<sequence length="272" mass="29797">PTRPVAQPKRKPAQNKADPKQVLFQQQCLQQSSKTITHADAWSQFKQRFPDLQSKPYTVPVNGGAAAKSGAAAVKSRGVVPLLLLPRVVAVCLSSLPQGKLRTDAFFDSRELETPKSSFGTYSPPGYQQMVTPLGTPPSTQKPFLQVTTVTDTGSPLFAVNPTSAQKEIELNRKEGFKPSVEVQHNARVESRKKMSSLKRAAGIEKRRKKAELAARMEAVMHQQAKEDDMEVPAAVSDGSDGATFNKISKFEAEMKHDYQVSVNAIDCGIYN</sequence>